<dbReference type="KEGG" id="samy:DB32_003908"/>
<feature type="region of interest" description="Disordered" evidence="1">
    <location>
        <begin position="1"/>
        <end position="20"/>
    </location>
</feature>
<dbReference type="STRING" id="927083.DB32_003908"/>
<accession>A0A0F6SFD6</accession>
<dbReference type="EMBL" id="CP011125">
    <property type="protein sequence ID" value="AKF06759.1"/>
    <property type="molecule type" value="Genomic_DNA"/>
</dbReference>
<evidence type="ECO:0000313" key="3">
    <source>
        <dbReference type="Proteomes" id="UP000034883"/>
    </source>
</evidence>
<protein>
    <submittedName>
        <fullName evidence="2">Uncharacterized protein</fullName>
    </submittedName>
</protein>
<keyword evidence="3" id="KW-1185">Reference proteome</keyword>
<evidence type="ECO:0000256" key="1">
    <source>
        <dbReference type="SAM" id="MobiDB-lite"/>
    </source>
</evidence>
<proteinExistence type="predicted"/>
<dbReference type="Proteomes" id="UP000034883">
    <property type="component" value="Chromosome"/>
</dbReference>
<sequence length="292" mass="30844">MATSKKTTRKATTARPSPTVQIAERSLAALAPLREPERAAFLAQTTPEDRAALGARTRADGVLRDLGPLIAHIDASVAKYGTTIRYGAPRRAFLAQTTLELADALATATGKRDGATSASAQRNAALRRGRAVFGDLAHALSSIARGSAEAARLDAVERDFDHEDTLARGLRQLAELARGWIERARTDEAARALVAGAHLTEADVTSAERAAEALLTAGADRVGSGRASANDPPEVNVLEGIVLAEAREAWRAFEAARSNHPSIPRLPLGTALRQVIGTRPKRAKPKPAAPKT</sequence>
<organism evidence="2 3">
    <name type="scientific">Sandaracinus amylolyticus</name>
    <dbReference type="NCBI Taxonomy" id="927083"/>
    <lineage>
        <taxon>Bacteria</taxon>
        <taxon>Pseudomonadati</taxon>
        <taxon>Myxococcota</taxon>
        <taxon>Polyangia</taxon>
        <taxon>Polyangiales</taxon>
        <taxon>Sandaracinaceae</taxon>
        <taxon>Sandaracinus</taxon>
    </lineage>
</organism>
<reference evidence="2 3" key="1">
    <citation type="submission" date="2015-03" db="EMBL/GenBank/DDBJ databases">
        <title>Genome assembly of Sandaracinus amylolyticus DSM 53668.</title>
        <authorList>
            <person name="Sharma G."/>
            <person name="Subramanian S."/>
        </authorList>
    </citation>
    <scope>NUCLEOTIDE SEQUENCE [LARGE SCALE GENOMIC DNA]</scope>
    <source>
        <strain evidence="2 3">DSM 53668</strain>
    </source>
</reference>
<dbReference type="RefSeq" id="WP_053233910.1">
    <property type="nucleotide sequence ID" value="NZ_CP011125.1"/>
</dbReference>
<gene>
    <name evidence="2" type="ORF">DB32_003908</name>
</gene>
<name>A0A0F6SFD6_9BACT</name>
<evidence type="ECO:0000313" key="2">
    <source>
        <dbReference type="EMBL" id="AKF06759.1"/>
    </source>
</evidence>
<dbReference type="AlphaFoldDB" id="A0A0F6SFD6"/>
<feature type="compositionally biased region" description="Low complexity" evidence="1">
    <location>
        <begin position="1"/>
        <end position="19"/>
    </location>
</feature>